<feature type="domain" description="Archaeal Type IV pilin N-terminal" evidence="2">
    <location>
        <begin position="12"/>
        <end position="80"/>
    </location>
</feature>
<evidence type="ECO:0000256" key="1">
    <source>
        <dbReference type="SAM" id="Phobius"/>
    </source>
</evidence>
<comment type="caution">
    <text evidence="3">The sequence shown here is derived from an EMBL/GenBank/DDBJ whole genome shotgun (WGS) entry which is preliminary data.</text>
</comment>
<organism evidence="3">
    <name type="scientific">bioreactor metagenome</name>
    <dbReference type="NCBI Taxonomy" id="1076179"/>
    <lineage>
        <taxon>unclassified sequences</taxon>
        <taxon>metagenomes</taxon>
        <taxon>ecological metagenomes</taxon>
    </lineage>
</organism>
<proteinExistence type="predicted"/>
<protein>
    <recommendedName>
        <fullName evidence="2">Archaeal Type IV pilin N-terminal domain-containing protein</fullName>
    </recommendedName>
</protein>
<reference evidence="3" key="1">
    <citation type="submission" date="2019-08" db="EMBL/GenBank/DDBJ databases">
        <authorList>
            <person name="Kucharzyk K."/>
            <person name="Murdoch R.W."/>
            <person name="Higgins S."/>
            <person name="Loffler F."/>
        </authorList>
    </citation>
    <scope>NUCLEOTIDE SEQUENCE</scope>
</reference>
<dbReference type="Pfam" id="PF07790">
    <property type="entry name" value="Pilin_N"/>
    <property type="match status" value="1"/>
</dbReference>
<dbReference type="NCBIfam" id="TIGR02537">
    <property type="entry name" value="arch_flag_Nterm"/>
    <property type="match status" value="1"/>
</dbReference>
<gene>
    <name evidence="3" type="ORF">SDC9_18344</name>
</gene>
<name>A0A644U0X0_9ZZZZ</name>
<accession>A0A644U0X0</accession>
<feature type="transmembrane region" description="Helical" evidence="1">
    <location>
        <begin position="17"/>
        <end position="39"/>
    </location>
</feature>
<dbReference type="EMBL" id="VSSQ01000067">
    <property type="protein sequence ID" value="MPL72559.1"/>
    <property type="molecule type" value="Genomic_DNA"/>
</dbReference>
<evidence type="ECO:0000313" key="3">
    <source>
        <dbReference type="EMBL" id="MPL72559.1"/>
    </source>
</evidence>
<sequence>MHIMTQLRKSDDGVSPVIGTILLVAITVVLAALVSASALGMASGVRTSHIIGVSVVSGDAEELLVTVFCGNAADLETITVYNGSRFVGEAAFSSVGAPLSFNNPTSLAAGKADVLVIGQFTDGNQTLYSGTVVIK</sequence>
<evidence type="ECO:0000259" key="2">
    <source>
        <dbReference type="Pfam" id="PF07790"/>
    </source>
</evidence>
<dbReference type="InterPro" id="IPR013373">
    <property type="entry name" value="Flagellin/pilin_N_arc"/>
</dbReference>
<keyword evidence="1" id="KW-0472">Membrane</keyword>
<keyword evidence="1" id="KW-0812">Transmembrane</keyword>
<dbReference type="InterPro" id="IPR012859">
    <property type="entry name" value="Pilin_N_archaeal"/>
</dbReference>
<keyword evidence="1" id="KW-1133">Transmembrane helix</keyword>
<dbReference type="AlphaFoldDB" id="A0A644U0X0"/>